<evidence type="ECO:0000313" key="4">
    <source>
        <dbReference type="EMBL" id="CAG2058626.1"/>
    </source>
</evidence>
<evidence type="ECO:0000256" key="1">
    <source>
        <dbReference type="ARBA" id="ARBA00009505"/>
    </source>
</evidence>
<keyword evidence="5" id="KW-1185">Reference proteome</keyword>
<evidence type="ECO:0000256" key="2">
    <source>
        <dbReference type="ARBA" id="ARBA00018577"/>
    </source>
</evidence>
<dbReference type="Proteomes" id="UP001153148">
    <property type="component" value="Unassembled WGS sequence"/>
</dbReference>
<evidence type="ECO:0000256" key="3">
    <source>
        <dbReference type="RuleBase" id="RU365003"/>
    </source>
</evidence>
<accession>A0ABN7NS18</accession>
<name>A0ABN7NS18_TIMPD</name>
<comment type="caution">
    <text evidence="4">The sequence shown here is derived from an EMBL/GenBank/DDBJ whole genome shotgun (WGS) entry which is preliminary data.</text>
</comment>
<proteinExistence type="inferred from homology"/>
<dbReference type="InterPro" id="IPR013919">
    <property type="entry name" value="Pex16"/>
</dbReference>
<gene>
    <name evidence="4" type="ORF">TPAB3V08_LOCUS5595</name>
</gene>
<sequence>MRPTLLVLDKVCDFLWHCGKLTVLTKVNDSQIHLQQEALALFCQEKRDCLMSKATEKVLQVCKTYDTPTDKRVGRRKKLAGVGGLNSVLEETQGVLKVRGLGGTILALLRALATHAPPLLVFSRTRQRLPLCRINNSNIVSELVFSLSNILVLYNDRIIHKASHLGDVTFGEQLKIWLTVLEYSEVFIEISSRKLWGERSRWVIVVCLQIFK</sequence>
<dbReference type="PANTHER" id="PTHR13299">
    <property type="entry name" value="PEROXISOMAL MEMBRANE PROTEIN PEX16"/>
    <property type="match status" value="1"/>
</dbReference>
<dbReference type="EMBL" id="CAJPIN010007662">
    <property type="protein sequence ID" value="CAG2058626.1"/>
    <property type="molecule type" value="Genomic_DNA"/>
</dbReference>
<protein>
    <recommendedName>
        <fullName evidence="2 3">Peroxisomal membrane protein PEX16</fullName>
    </recommendedName>
</protein>
<keyword evidence="3" id="KW-0962">Peroxisome biogenesis</keyword>
<dbReference type="PANTHER" id="PTHR13299:SF0">
    <property type="entry name" value="PEROXISOMAL MEMBRANE PROTEIN PEX16"/>
    <property type="match status" value="1"/>
</dbReference>
<reference evidence="4" key="1">
    <citation type="submission" date="2021-03" db="EMBL/GenBank/DDBJ databases">
        <authorList>
            <person name="Tran Van P."/>
        </authorList>
    </citation>
    <scope>NUCLEOTIDE SEQUENCE</scope>
</reference>
<keyword evidence="3" id="KW-0576">Peroxisome</keyword>
<dbReference type="Pfam" id="PF08610">
    <property type="entry name" value="Pex16"/>
    <property type="match status" value="1"/>
</dbReference>
<comment type="subcellular location">
    <subcellularLocation>
        <location evidence="3">Peroxisome membrane</location>
    </subcellularLocation>
</comment>
<organism evidence="4 5">
    <name type="scientific">Timema podura</name>
    <name type="common">Walking stick</name>
    <dbReference type="NCBI Taxonomy" id="61482"/>
    <lineage>
        <taxon>Eukaryota</taxon>
        <taxon>Metazoa</taxon>
        <taxon>Ecdysozoa</taxon>
        <taxon>Arthropoda</taxon>
        <taxon>Hexapoda</taxon>
        <taxon>Insecta</taxon>
        <taxon>Pterygota</taxon>
        <taxon>Neoptera</taxon>
        <taxon>Polyneoptera</taxon>
        <taxon>Phasmatodea</taxon>
        <taxon>Timematodea</taxon>
        <taxon>Timematoidea</taxon>
        <taxon>Timematidae</taxon>
        <taxon>Timema</taxon>
    </lineage>
</organism>
<comment type="similarity">
    <text evidence="1 3">Belongs to the peroxin-16 family.</text>
</comment>
<evidence type="ECO:0000313" key="5">
    <source>
        <dbReference type="Proteomes" id="UP001153148"/>
    </source>
</evidence>